<reference evidence="1 2" key="1">
    <citation type="submission" date="2024-02" db="EMBL/GenBank/DDBJ databases">
        <title>Rhodopirellula caenicola NBRC 110016.</title>
        <authorList>
            <person name="Ichikawa N."/>
            <person name="Katano-Makiyama Y."/>
            <person name="Hidaka K."/>
        </authorList>
    </citation>
    <scope>NUCLEOTIDE SEQUENCE [LARGE SCALE GENOMIC DNA]</scope>
    <source>
        <strain evidence="1 2">NBRC 110016</strain>
    </source>
</reference>
<accession>A0ABP9VRU6</accession>
<comment type="caution">
    <text evidence="1">The sequence shown here is derived from an EMBL/GenBank/DDBJ whole genome shotgun (WGS) entry which is preliminary data.</text>
</comment>
<name>A0ABP9VRU6_9BACT</name>
<evidence type="ECO:0000313" key="1">
    <source>
        <dbReference type="EMBL" id="GAA5506198.1"/>
    </source>
</evidence>
<dbReference type="Proteomes" id="UP001416858">
    <property type="component" value="Unassembled WGS sequence"/>
</dbReference>
<proteinExistence type="predicted"/>
<protein>
    <submittedName>
        <fullName evidence="1">Uncharacterized protein</fullName>
    </submittedName>
</protein>
<keyword evidence="2" id="KW-1185">Reference proteome</keyword>
<gene>
    <name evidence="1" type="ORF">Rcae01_01650</name>
</gene>
<organism evidence="1 2">
    <name type="scientific">Novipirellula caenicola</name>
    <dbReference type="NCBI Taxonomy" id="1536901"/>
    <lineage>
        <taxon>Bacteria</taxon>
        <taxon>Pseudomonadati</taxon>
        <taxon>Planctomycetota</taxon>
        <taxon>Planctomycetia</taxon>
        <taxon>Pirellulales</taxon>
        <taxon>Pirellulaceae</taxon>
        <taxon>Novipirellula</taxon>
    </lineage>
</organism>
<evidence type="ECO:0000313" key="2">
    <source>
        <dbReference type="Proteomes" id="UP001416858"/>
    </source>
</evidence>
<dbReference type="EMBL" id="BAABRO010000002">
    <property type="protein sequence ID" value="GAA5506198.1"/>
    <property type="molecule type" value="Genomic_DNA"/>
</dbReference>
<sequence length="59" mass="6373">MINRHHGRVVGLDVVDLTPSYSVVFGISPKKAASKGTFLYLAASNHVRLPVKCPVQRAA</sequence>